<dbReference type="SMART" id="SM00937">
    <property type="entry name" value="PCRF"/>
    <property type="match status" value="1"/>
</dbReference>
<gene>
    <name evidence="5" type="primary">LOC105045039</name>
</gene>
<organism evidence="4 5">
    <name type="scientific">Elaeis guineensis var. tenera</name>
    <name type="common">Oil palm</name>
    <dbReference type="NCBI Taxonomy" id="51953"/>
    <lineage>
        <taxon>Eukaryota</taxon>
        <taxon>Viridiplantae</taxon>
        <taxon>Streptophyta</taxon>
        <taxon>Embryophyta</taxon>
        <taxon>Tracheophyta</taxon>
        <taxon>Spermatophyta</taxon>
        <taxon>Magnoliopsida</taxon>
        <taxon>Liliopsida</taxon>
        <taxon>Arecaceae</taxon>
        <taxon>Arecoideae</taxon>
        <taxon>Cocoseae</taxon>
        <taxon>Elaeidinae</taxon>
        <taxon>Elaeis</taxon>
    </lineage>
</organism>
<dbReference type="InterPro" id="IPR000352">
    <property type="entry name" value="Pep_chain_release_fac_I"/>
</dbReference>
<dbReference type="GO" id="GO:0016149">
    <property type="term" value="F:translation release factor activity, codon specific"/>
    <property type="evidence" value="ECO:0007669"/>
    <property type="project" value="InterPro"/>
</dbReference>
<dbReference type="GO" id="GO:0005737">
    <property type="term" value="C:cytoplasm"/>
    <property type="evidence" value="ECO:0007669"/>
    <property type="project" value="InterPro"/>
</dbReference>
<dbReference type="FunFam" id="3.30.160.20:FF:000004">
    <property type="entry name" value="Peptide chain release factor 1"/>
    <property type="match status" value="1"/>
</dbReference>
<accession>A0A6I9R6L1</accession>
<dbReference type="OrthoDB" id="2019491at2759"/>
<dbReference type="PANTHER" id="PTHR43116:SF3">
    <property type="entry name" value="CLASS I PEPTIDE CHAIN RELEASE FACTOR"/>
    <property type="match status" value="1"/>
</dbReference>
<evidence type="ECO:0000259" key="3">
    <source>
        <dbReference type="PROSITE" id="PS00745"/>
    </source>
</evidence>
<dbReference type="KEGG" id="egu:105045039"/>
<dbReference type="AlphaFoldDB" id="A0A6I9R6L1"/>
<keyword evidence="2" id="KW-0648">Protein biosynthesis</keyword>
<dbReference type="HAMAP" id="MF_00094">
    <property type="entry name" value="Rel_fac_2"/>
    <property type="match status" value="1"/>
</dbReference>
<evidence type="ECO:0000313" key="4">
    <source>
        <dbReference type="Proteomes" id="UP000504607"/>
    </source>
</evidence>
<feature type="domain" description="Prokaryotic-type class I peptide chain release factors" evidence="3">
    <location>
        <begin position="385"/>
        <end position="401"/>
    </location>
</feature>
<dbReference type="InterPro" id="IPR045853">
    <property type="entry name" value="Pep_chain_release_fac_I_sf"/>
</dbReference>
<dbReference type="PANTHER" id="PTHR43116">
    <property type="entry name" value="PEPTIDE CHAIN RELEASE FACTOR 2"/>
    <property type="match status" value="1"/>
</dbReference>
<dbReference type="FunCoup" id="A0A6I9R6L1">
    <property type="interactions" value="8"/>
</dbReference>
<keyword evidence="4" id="KW-1185">Reference proteome</keyword>
<dbReference type="SUPFAM" id="SSF75620">
    <property type="entry name" value="Release factor"/>
    <property type="match status" value="1"/>
</dbReference>
<dbReference type="InterPro" id="IPR004374">
    <property type="entry name" value="PrfB"/>
</dbReference>
<sequence length="514" mass="57123">MQTSLYIIAFDSEPPGFRFRPPVEKVKRMGFFFALERWCSRVRPFPLINPNGESSILALVSTSLSGSQSRTLISSHPFFVSTFGACRGSNGSCGSGKSLDFASLPKLRWFSSQASALSEPATSDGLTVDAIVAKGWPILDEGEGDWRSHAAAIAQSIQLIKKRLQWRNMIVRLEQLSVALNKSDLWDDPVYAGRISREHGELMGKIKDVNRFEQELLEHIDLLKLAREEDDKELELESMKALLGMRRNAKEKELEALLSGDRDSCSCFIEVQAGAGGTESMDWASMVMNMYKMWAQSHGFAVTVLEEMPGEIAGIKRATIKVEGEYAFGYAKAEVGVHRLVRISPFDSAKRRHTSFAAVAVIPILSDVSTRYQIKESDLRIERFRAGGAGGQHVNTTESAVRIVHIPTGISATCQNERSQHSNKASAMAVLQSRLDQLEMARQAQLNAEHTHSLTEISWGNQIRTYVLHPYRMVKDLRTNYEVSDPDSVLDGDLDGFILNFLSASLDKDEGNTS</sequence>
<evidence type="ECO:0000256" key="2">
    <source>
        <dbReference type="ARBA" id="ARBA00022917"/>
    </source>
</evidence>
<dbReference type="Proteomes" id="UP000504607">
    <property type="component" value="Chromosome 5"/>
</dbReference>
<dbReference type="PROSITE" id="PS00745">
    <property type="entry name" value="RF_PROK_I"/>
    <property type="match status" value="1"/>
</dbReference>
<reference evidence="5" key="1">
    <citation type="submission" date="2025-08" db="UniProtKB">
        <authorList>
            <consortium name="RefSeq"/>
        </authorList>
    </citation>
    <scope>IDENTIFICATION</scope>
</reference>
<dbReference type="Pfam" id="PF03462">
    <property type="entry name" value="PCRF"/>
    <property type="match status" value="1"/>
</dbReference>
<dbReference type="RefSeq" id="XP_010921500.2">
    <property type="nucleotide sequence ID" value="XM_010923198.3"/>
</dbReference>
<dbReference type="GeneID" id="105045039"/>
<protein>
    <submittedName>
        <fullName evidence="5">Peptide chain release factor PrfB2, chloroplastic</fullName>
    </submittedName>
</protein>
<dbReference type="Gene3D" id="3.30.160.20">
    <property type="match status" value="1"/>
</dbReference>
<dbReference type="Gene3D" id="3.30.70.1660">
    <property type="match status" value="1"/>
</dbReference>
<name>A0A6I9R6L1_ELAGV</name>
<evidence type="ECO:0000313" key="5">
    <source>
        <dbReference type="RefSeq" id="XP_010921500.2"/>
    </source>
</evidence>
<evidence type="ECO:0000256" key="1">
    <source>
        <dbReference type="ARBA" id="ARBA00010835"/>
    </source>
</evidence>
<dbReference type="NCBIfam" id="TIGR00020">
    <property type="entry name" value="prfB"/>
    <property type="match status" value="1"/>
</dbReference>
<proteinExistence type="inferred from homology"/>
<dbReference type="InterPro" id="IPR005139">
    <property type="entry name" value="PCRF"/>
</dbReference>
<dbReference type="InParanoid" id="A0A6I9R6L1"/>
<dbReference type="Gene3D" id="1.20.58.410">
    <property type="entry name" value="Release factor"/>
    <property type="match status" value="1"/>
</dbReference>
<dbReference type="Pfam" id="PF00472">
    <property type="entry name" value="RF-1"/>
    <property type="match status" value="1"/>
</dbReference>
<comment type="similarity">
    <text evidence="1">Belongs to the prokaryotic/mitochondrial release factor family.</text>
</comment>